<keyword evidence="2" id="KW-0808">Transferase</keyword>
<gene>
    <name evidence="2" type="ORF">SAMEA4535761_00899</name>
</gene>
<dbReference type="EMBL" id="LT906467">
    <property type="protein sequence ID" value="SNV64852.1"/>
    <property type="molecule type" value="Genomic_DNA"/>
</dbReference>
<dbReference type="GO" id="GO:0032259">
    <property type="term" value="P:methylation"/>
    <property type="evidence" value="ECO:0007669"/>
    <property type="project" value="UniProtKB-KW"/>
</dbReference>
<evidence type="ECO:0000259" key="1">
    <source>
        <dbReference type="Pfam" id="PF20467"/>
    </source>
</evidence>
<dbReference type="Proteomes" id="UP000215374">
    <property type="component" value="Chromosome 1"/>
</dbReference>
<dbReference type="RefSeq" id="WP_231910342.1">
    <property type="nucleotide sequence ID" value="NZ_CP009211.1"/>
</dbReference>
<protein>
    <submittedName>
        <fullName evidence="2">Methylase</fullName>
    </submittedName>
</protein>
<accession>A0A239Z1E8</accession>
<evidence type="ECO:0000313" key="3">
    <source>
        <dbReference type="Proteomes" id="UP000215374"/>
    </source>
</evidence>
<organism evidence="2 3">
    <name type="scientific">Corynebacterium imitans</name>
    <dbReference type="NCBI Taxonomy" id="156978"/>
    <lineage>
        <taxon>Bacteria</taxon>
        <taxon>Bacillati</taxon>
        <taxon>Actinomycetota</taxon>
        <taxon>Actinomycetes</taxon>
        <taxon>Mycobacteriales</taxon>
        <taxon>Corynebacteriaceae</taxon>
        <taxon>Corynebacterium</taxon>
    </lineage>
</organism>
<name>A0A239Z1E8_9CORY</name>
<reference evidence="2 3" key="1">
    <citation type="submission" date="2017-06" db="EMBL/GenBank/DDBJ databases">
        <authorList>
            <consortium name="Pathogen Informatics"/>
        </authorList>
    </citation>
    <scope>NUCLEOTIDE SEQUENCE [LARGE SCALE GENOMIC DNA]</scope>
    <source>
        <strain evidence="2 3">NCTC13015</strain>
    </source>
</reference>
<evidence type="ECO:0000313" key="2">
    <source>
        <dbReference type="EMBL" id="SNV64852.1"/>
    </source>
</evidence>
<dbReference type="AlphaFoldDB" id="A0A239Z1E8"/>
<proteinExistence type="predicted"/>
<dbReference type="Pfam" id="PF20467">
    <property type="entry name" value="MmeI_C"/>
    <property type="match status" value="1"/>
</dbReference>
<dbReference type="GO" id="GO:0008168">
    <property type="term" value="F:methyltransferase activity"/>
    <property type="evidence" value="ECO:0007669"/>
    <property type="project" value="UniProtKB-KW"/>
</dbReference>
<sequence length="157" mass="17580">MYPHYLFFRFSEYIGSYNCGPALCELDEKAQQRIIDAGQLVLRARERHPQRSLAEHYNPLSMDPILLKAHNNLDREVDKAFDVARKLTNERQRQELLFASYGELARGYVSSLSSKSKPPAGSFPVRVILIGPAAGCRTLSLATPGTMTVPDENTSLP</sequence>
<dbReference type="InterPro" id="IPR046818">
    <property type="entry name" value="MmeI_C"/>
</dbReference>
<feature type="domain" description="MmeI-like C-terminal" evidence="1">
    <location>
        <begin position="28"/>
        <end position="106"/>
    </location>
</feature>
<keyword evidence="2" id="KW-0489">Methyltransferase</keyword>